<dbReference type="GO" id="GO:0005509">
    <property type="term" value="F:calcium ion binding"/>
    <property type="evidence" value="ECO:0007669"/>
    <property type="project" value="InterPro"/>
</dbReference>
<gene>
    <name evidence="2" type="ORF">NP224_12050</name>
</gene>
<dbReference type="PROSITE" id="PS00018">
    <property type="entry name" value="EF_HAND_1"/>
    <property type="match status" value="1"/>
</dbReference>
<proteinExistence type="predicted"/>
<feature type="domain" description="EF-hand" evidence="1">
    <location>
        <begin position="448"/>
        <end position="483"/>
    </location>
</feature>
<dbReference type="Proteomes" id="UP001060345">
    <property type="component" value="Chromosome"/>
</dbReference>
<dbReference type="AlphaFoldDB" id="A0AAX3CWU2"/>
<name>A0AAX3CWU2_9ENTR</name>
<dbReference type="InterPro" id="IPR023346">
    <property type="entry name" value="Lysozyme-like_dom_sf"/>
</dbReference>
<organism evidence="2 3">
    <name type="scientific">Klebsiella michiganensis</name>
    <dbReference type="NCBI Taxonomy" id="1134687"/>
    <lineage>
        <taxon>Bacteria</taxon>
        <taxon>Pseudomonadati</taxon>
        <taxon>Pseudomonadota</taxon>
        <taxon>Gammaproteobacteria</taxon>
        <taxon>Enterobacterales</taxon>
        <taxon>Enterobacteriaceae</taxon>
        <taxon>Klebsiella/Raoultella group</taxon>
        <taxon>Klebsiella</taxon>
    </lineage>
</organism>
<dbReference type="PROSITE" id="PS50222">
    <property type="entry name" value="EF_HAND_2"/>
    <property type="match status" value="1"/>
</dbReference>
<dbReference type="InterPro" id="IPR002048">
    <property type="entry name" value="EF_hand_dom"/>
</dbReference>
<accession>A0AAX3CWU2</accession>
<sequence length="786" mass="88314">MKISYPLRDTSDKEFRSLEDVMRLIDGEAHGTWLLGANGLWHGGIHISDISNPFSALNPDATNTGEPVPLQFMADGIIVAYRVNKEYLTAPYCGQQLRYSSSFVLVKSQCKPDPQKEKSWLEFYSLYMHLAPVADYPKSPCYKVRGGHSGILLRQYKNGQNGLPEGEPDNGEAGTYAAPAKTKKSLKAGDRFVSSRTRRFYVTKNGKATLTTFGLVRLLKENIPGKVQYWVTLDPELMEPDGEMQALMPGWMQRAKQKGAFDSVELTGETEEWKVSAGTPVGFMGCTESPGEGNTLLDKEWFVHLEVLSTDPNMPGFLSNPEKVNGDKRSVLAAKGNALFIRQDTTGQPVFTATSARLSAQCLLPRESATPVGDESQKWWYKISGSGWLPQSDVEEVSQYDLLKLGFQALEESSGGDVMNSPYESWIPQAFGTISQSAEQGADYQYGLVPPFYRDLMAEMDSNRDGKVTAEEIRQALAVRDPLVKNVVNRLVVKHHSEWCGGRSTGRWEGFYKDLDLLEVKYCEKWQADLEWMSKVPPFDKDEAVWHFHPVIFLDSLKDKSELINVDAFIAQYENEHVSFAPGTLILSQGSKNNLRKILESINEFYPHHMEYVPNLYGISYMLATARHETYYFPTGEYFSEQPEVGGVIYFNKYDPVLAATQKLKKRAIANGNTQQGDGYKYRGRGCVHLTWKNNYQKAKDKFGVDFVNQPELAADFKHAVPIMIWGMEEGIFTGKKLSAYMINNGMDYEGARQIINGNDQKSLIASYAKKFQSILENTSSLFSGL</sequence>
<evidence type="ECO:0000313" key="2">
    <source>
        <dbReference type="EMBL" id="UWZ76364.1"/>
    </source>
</evidence>
<dbReference type="InterPro" id="IPR018247">
    <property type="entry name" value="EF_Hand_1_Ca_BS"/>
</dbReference>
<dbReference type="EMBL" id="CP102103">
    <property type="protein sequence ID" value="UWZ76364.1"/>
    <property type="molecule type" value="Genomic_DNA"/>
</dbReference>
<dbReference type="Gene3D" id="1.10.530.10">
    <property type="match status" value="1"/>
</dbReference>
<evidence type="ECO:0000313" key="3">
    <source>
        <dbReference type="Proteomes" id="UP001060345"/>
    </source>
</evidence>
<evidence type="ECO:0000259" key="1">
    <source>
        <dbReference type="PROSITE" id="PS50222"/>
    </source>
</evidence>
<dbReference type="SUPFAM" id="SSF53955">
    <property type="entry name" value="Lysozyme-like"/>
    <property type="match status" value="1"/>
</dbReference>
<reference evidence="2" key="1">
    <citation type="submission" date="2022-08" db="EMBL/GenBank/DDBJ databases">
        <title>Genomic characterization and comparative genomic analysis of a strain of klebsiella michiganensis carrying blaKPC-2 isolated from the blood of children with very preterm bloodstream infection.</title>
        <authorList>
            <person name="Zhang N."/>
        </authorList>
    </citation>
    <scope>NUCLEOTIDE SEQUENCE</scope>
    <source>
        <strain evidence="2">BSI-KPN166</strain>
    </source>
</reference>
<protein>
    <recommendedName>
        <fullName evidence="1">EF-hand domain-containing protein</fullName>
    </recommendedName>
</protein>
<dbReference type="RefSeq" id="WP_142402427.1">
    <property type="nucleotide sequence ID" value="NZ_CABGVB010000051.1"/>
</dbReference>